<name>A0A319BIB5_ASPVC</name>
<proteinExistence type="predicted"/>
<dbReference type="EMBL" id="KZ821638">
    <property type="protein sequence ID" value="PYH65533.1"/>
    <property type="molecule type" value="Genomic_DNA"/>
</dbReference>
<dbReference type="RefSeq" id="XP_025559327.1">
    <property type="nucleotide sequence ID" value="XM_025701460.1"/>
</dbReference>
<dbReference type="Proteomes" id="UP000248405">
    <property type="component" value="Unassembled WGS sequence"/>
</dbReference>
<reference evidence="1" key="1">
    <citation type="submission" date="2016-12" db="EMBL/GenBank/DDBJ databases">
        <title>The genomes of Aspergillus section Nigri reveals drivers in fungal speciation.</title>
        <authorList>
            <consortium name="DOE Joint Genome Institute"/>
            <person name="Vesth T.C."/>
            <person name="Nybo J."/>
            <person name="Theobald S."/>
            <person name="Brandl J."/>
            <person name="Frisvad J.C."/>
            <person name="Nielsen K.F."/>
            <person name="Lyhne E.K."/>
            <person name="Kogle M.E."/>
            <person name="Kuo A."/>
            <person name="Riley R."/>
            <person name="Clum A."/>
            <person name="Nolan M."/>
            <person name="Lipzen A."/>
            <person name="Salamov A."/>
            <person name="Henrissat B."/>
            <person name="Wiebenga A."/>
            <person name="De Vries R.P."/>
            <person name="Grigoriev I.V."/>
            <person name="Mortensen U.H."/>
            <person name="Andersen M.R."/>
            <person name="Baker S.E."/>
        </authorList>
    </citation>
    <scope>NUCLEOTIDE SEQUENCE [LARGE SCALE GENOMIC DNA]</scope>
    <source>
        <strain evidence="1">CBS 113365</strain>
    </source>
</reference>
<organism evidence="1 2">
    <name type="scientific">Aspergillus vadensis (strain CBS 113365 / IMI 142717 / IBT 24658)</name>
    <dbReference type="NCBI Taxonomy" id="1448311"/>
    <lineage>
        <taxon>Eukaryota</taxon>
        <taxon>Fungi</taxon>
        <taxon>Dikarya</taxon>
        <taxon>Ascomycota</taxon>
        <taxon>Pezizomycotina</taxon>
        <taxon>Eurotiomycetes</taxon>
        <taxon>Eurotiomycetidae</taxon>
        <taxon>Eurotiales</taxon>
        <taxon>Aspergillaceae</taxon>
        <taxon>Aspergillus</taxon>
        <taxon>Aspergillus subgen. Circumdati</taxon>
    </lineage>
</organism>
<accession>A0A319BIB5</accession>
<gene>
    <name evidence="1" type="ORF">BO88DRAFT_142648</name>
</gene>
<evidence type="ECO:0000313" key="2">
    <source>
        <dbReference type="Proteomes" id="UP000248405"/>
    </source>
</evidence>
<evidence type="ECO:0000313" key="1">
    <source>
        <dbReference type="EMBL" id="PYH65533.1"/>
    </source>
</evidence>
<dbReference type="GeneID" id="37206052"/>
<protein>
    <submittedName>
        <fullName evidence="1">Uncharacterized protein</fullName>
    </submittedName>
</protein>
<dbReference type="AlphaFoldDB" id="A0A319BIB5"/>
<keyword evidence="2" id="KW-1185">Reference proteome</keyword>
<sequence length="64" mass="7242">MNIWSSIIIAALINIVRLIIRFNSSTKRCQLYLGVKKWYKKAVSPSAALLGLQGCDANKHRVRI</sequence>